<keyword evidence="1 4" id="KW-0378">Hydrolase</keyword>
<evidence type="ECO:0000259" key="3">
    <source>
        <dbReference type="PROSITE" id="PS50175"/>
    </source>
</evidence>
<dbReference type="Gene3D" id="2.40.70.10">
    <property type="entry name" value="Acid Proteases"/>
    <property type="match status" value="2"/>
</dbReference>
<feature type="signal peptide" evidence="2">
    <location>
        <begin position="1"/>
        <end position="19"/>
    </location>
</feature>
<dbReference type="InterPro" id="IPR034122">
    <property type="entry name" value="Retropepsin-like_bacterial"/>
</dbReference>
<evidence type="ECO:0000313" key="5">
    <source>
        <dbReference type="Proteomes" id="UP001379235"/>
    </source>
</evidence>
<dbReference type="PROSITE" id="PS00141">
    <property type="entry name" value="ASP_PROTEASE"/>
    <property type="match status" value="1"/>
</dbReference>
<reference evidence="4 5" key="1">
    <citation type="submission" date="2024-03" db="EMBL/GenBank/DDBJ databases">
        <authorList>
            <person name="Jo J.-H."/>
        </authorList>
    </citation>
    <scope>NUCLEOTIDE SEQUENCE [LARGE SCALE GENOMIC DNA]</scope>
    <source>
        <strain evidence="4 5">AS3R-12</strain>
    </source>
</reference>
<keyword evidence="5" id="KW-1185">Reference proteome</keyword>
<dbReference type="CDD" id="cd05483">
    <property type="entry name" value="retropepsin_like_bacteria"/>
    <property type="match status" value="1"/>
</dbReference>
<dbReference type="Pfam" id="PF13650">
    <property type="entry name" value="Asp_protease_2"/>
    <property type="match status" value="2"/>
</dbReference>
<dbReference type="RefSeq" id="WP_339969348.1">
    <property type="nucleotide sequence ID" value="NZ_JBBHJY010000010.1"/>
</dbReference>
<dbReference type="SUPFAM" id="SSF50630">
    <property type="entry name" value="Acid proteases"/>
    <property type="match status" value="2"/>
</dbReference>
<dbReference type="InterPro" id="IPR001969">
    <property type="entry name" value="Aspartic_peptidase_AS"/>
</dbReference>
<evidence type="ECO:0000256" key="1">
    <source>
        <dbReference type="ARBA" id="ARBA00022801"/>
    </source>
</evidence>
<gene>
    <name evidence="4" type="ORF">WG900_17905</name>
</gene>
<dbReference type="EMBL" id="JBBHJY010000010">
    <property type="protein sequence ID" value="MEJ6011789.1"/>
    <property type="molecule type" value="Genomic_DNA"/>
</dbReference>
<accession>A0ABU8SCW0</accession>
<feature type="chain" id="PRO_5047299754" evidence="2">
    <location>
        <begin position="20"/>
        <end position="316"/>
    </location>
</feature>
<dbReference type="PROSITE" id="PS50175">
    <property type="entry name" value="ASP_PROT_RETROV"/>
    <property type="match status" value="1"/>
</dbReference>
<organism evidence="4 5">
    <name type="scientific">Novosphingobium aquae</name>
    <dbReference type="NCBI Taxonomy" id="3133435"/>
    <lineage>
        <taxon>Bacteria</taxon>
        <taxon>Pseudomonadati</taxon>
        <taxon>Pseudomonadota</taxon>
        <taxon>Alphaproteobacteria</taxon>
        <taxon>Sphingomonadales</taxon>
        <taxon>Sphingomonadaceae</taxon>
        <taxon>Novosphingobium</taxon>
    </lineage>
</organism>
<dbReference type="EC" id="3.4.23.-" evidence="4"/>
<evidence type="ECO:0000313" key="4">
    <source>
        <dbReference type="EMBL" id="MEJ6011789.1"/>
    </source>
</evidence>
<proteinExistence type="predicted"/>
<evidence type="ECO:0000256" key="2">
    <source>
        <dbReference type="SAM" id="SignalP"/>
    </source>
</evidence>
<comment type="caution">
    <text evidence="4">The sequence shown here is derived from an EMBL/GenBank/DDBJ whole genome shotgun (WGS) entry which is preliminary data.</text>
</comment>
<keyword evidence="2" id="KW-0732">Signal</keyword>
<sequence>MHPIATGLLLAMSLPSVHAAQPAAGEASETDVVDLNNSATRLTVPVKLGDHGPFRFLVDTGSQNTVISSSLVAKLALVPNARATLIGVAGTQKVDTVEIEEVMLGRRSYYGLIAPVLERAHIGAEGILGIDSLQDQRILLDFRKGFMAVNDARTLGGNVGFEIVVTARKRSGQLIMTDAKIDGIRVDVVIDTGSDTTLGNRALQKAMGKRGVAIEQTMLHSVTGQTMLADVAYGRRLDMQGLAITRPTIAYSDSPTFVHLGLDKKPAILLGMREMRVFPRIAIDFKARKVLFDLPDAGDPAYFGVDPQNKLAPLGN</sequence>
<dbReference type="InterPro" id="IPR001995">
    <property type="entry name" value="Peptidase_A2_cat"/>
</dbReference>
<dbReference type="GO" id="GO:0016787">
    <property type="term" value="F:hydrolase activity"/>
    <property type="evidence" value="ECO:0007669"/>
    <property type="project" value="UniProtKB-KW"/>
</dbReference>
<name>A0ABU8SCW0_9SPHN</name>
<dbReference type="Proteomes" id="UP001379235">
    <property type="component" value="Unassembled WGS sequence"/>
</dbReference>
<protein>
    <submittedName>
        <fullName evidence="4">Retroviral-like aspartic protease family protein</fullName>
        <ecNumber evidence="4">3.4.23.-</ecNumber>
    </submittedName>
</protein>
<feature type="domain" description="Peptidase A2" evidence="3">
    <location>
        <begin position="54"/>
        <end position="132"/>
    </location>
</feature>
<dbReference type="InterPro" id="IPR021109">
    <property type="entry name" value="Peptidase_aspartic_dom_sf"/>
</dbReference>